<keyword evidence="1" id="KW-0679">Respiratory chain</keyword>
<evidence type="ECO:0000313" key="4">
    <source>
        <dbReference type="EMBL" id="PWJ87937.1"/>
    </source>
</evidence>
<comment type="caution">
    <text evidence="4">The sequence shown here is derived from an EMBL/GenBank/DDBJ whole genome shotgun (WGS) entry which is preliminary data.</text>
</comment>
<dbReference type="Proteomes" id="UP000245631">
    <property type="component" value="Unassembled WGS sequence"/>
</dbReference>
<evidence type="ECO:0000256" key="2">
    <source>
        <dbReference type="SAM" id="Phobius"/>
    </source>
</evidence>
<protein>
    <submittedName>
        <fullName evidence="4">Cytochrome c/quinol oxidase subunit I</fullName>
    </submittedName>
</protein>
<keyword evidence="2" id="KW-0472">Membrane</keyword>
<dbReference type="InterPro" id="IPR036927">
    <property type="entry name" value="Cyt_c_oxase-like_su1_sf"/>
</dbReference>
<evidence type="ECO:0000259" key="3">
    <source>
        <dbReference type="PROSITE" id="PS50855"/>
    </source>
</evidence>
<name>A0A8E2W7G9_RHILI</name>
<dbReference type="PANTHER" id="PTHR10422">
    <property type="entry name" value="CYTOCHROME C OXIDASE SUBUNIT 1"/>
    <property type="match status" value="1"/>
</dbReference>
<feature type="transmembrane region" description="Helical" evidence="2">
    <location>
        <begin position="41"/>
        <end position="60"/>
    </location>
</feature>
<dbReference type="GO" id="GO:0022904">
    <property type="term" value="P:respiratory electron transport chain"/>
    <property type="evidence" value="ECO:0007669"/>
    <property type="project" value="TreeGrafter"/>
</dbReference>
<proteinExistence type="predicted"/>
<dbReference type="EMBL" id="QGGH01000013">
    <property type="protein sequence ID" value="PWJ87937.1"/>
    <property type="molecule type" value="Genomic_DNA"/>
</dbReference>
<dbReference type="GO" id="GO:0020037">
    <property type="term" value="F:heme binding"/>
    <property type="evidence" value="ECO:0007669"/>
    <property type="project" value="InterPro"/>
</dbReference>
<feature type="domain" description="Cytochrome oxidase subunit I profile" evidence="3">
    <location>
        <begin position="1"/>
        <end position="72"/>
    </location>
</feature>
<dbReference type="AlphaFoldDB" id="A0A8E2W7G9"/>
<keyword evidence="2" id="KW-1133">Transmembrane helix</keyword>
<dbReference type="GO" id="GO:0015990">
    <property type="term" value="P:electron transport coupled proton transport"/>
    <property type="evidence" value="ECO:0007669"/>
    <property type="project" value="TreeGrafter"/>
</dbReference>
<evidence type="ECO:0000313" key="5">
    <source>
        <dbReference type="Proteomes" id="UP000245631"/>
    </source>
</evidence>
<accession>A0A8E2W7G9</accession>
<dbReference type="Pfam" id="PF00115">
    <property type="entry name" value="COX1"/>
    <property type="match status" value="1"/>
</dbReference>
<dbReference type="SUPFAM" id="SSF81442">
    <property type="entry name" value="Cytochrome c oxidase subunit I-like"/>
    <property type="match status" value="1"/>
</dbReference>
<dbReference type="GO" id="GO:0009060">
    <property type="term" value="P:aerobic respiration"/>
    <property type="evidence" value="ECO:0007669"/>
    <property type="project" value="InterPro"/>
</dbReference>
<reference evidence="4 5" key="1">
    <citation type="submission" date="2018-05" db="EMBL/GenBank/DDBJ databases">
        <title>Genomic Encyclopedia of Type Strains, Phase IV (KMG-IV): sequencing the most valuable type-strain genomes for metagenomic binning, comparative biology and taxonomic classification.</title>
        <authorList>
            <person name="Goeker M."/>
        </authorList>
    </citation>
    <scope>NUCLEOTIDE SEQUENCE [LARGE SCALE GENOMIC DNA]</scope>
    <source>
        <strain evidence="4 5">DSM 2626</strain>
    </source>
</reference>
<dbReference type="GO" id="GO:0016020">
    <property type="term" value="C:membrane"/>
    <property type="evidence" value="ECO:0007669"/>
    <property type="project" value="InterPro"/>
</dbReference>
<keyword evidence="1" id="KW-0813">Transport</keyword>
<dbReference type="Gene3D" id="1.20.210.10">
    <property type="entry name" value="Cytochrome c oxidase-like, subunit I domain"/>
    <property type="match status" value="1"/>
</dbReference>
<dbReference type="PANTHER" id="PTHR10422:SF18">
    <property type="entry name" value="CYTOCHROME C OXIDASE SUBUNIT 1"/>
    <property type="match status" value="1"/>
</dbReference>
<dbReference type="GO" id="GO:0004129">
    <property type="term" value="F:cytochrome-c oxidase activity"/>
    <property type="evidence" value="ECO:0007669"/>
    <property type="project" value="InterPro"/>
</dbReference>
<keyword evidence="2" id="KW-0812">Transmembrane</keyword>
<dbReference type="InterPro" id="IPR000883">
    <property type="entry name" value="Cyt_C_Oxase_1"/>
</dbReference>
<organism evidence="4 5">
    <name type="scientific">Rhizobium loti</name>
    <name type="common">Mesorhizobium loti</name>
    <dbReference type="NCBI Taxonomy" id="381"/>
    <lineage>
        <taxon>Bacteria</taxon>
        <taxon>Pseudomonadati</taxon>
        <taxon>Pseudomonadota</taxon>
        <taxon>Alphaproteobacteria</taxon>
        <taxon>Hyphomicrobiales</taxon>
        <taxon>Phyllobacteriaceae</taxon>
        <taxon>Mesorhizobium</taxon>
    </lineage>
</organism>
<feature type="transmembrane region" description="Helical" evidence="2">
    <location>
        <begin position="12"/>
        <end position="35"/>
    </location>
</feature>
<keyword evidence="1" id="KW-0249">Electron transport</keyword>
<dbReference type="PRINTS" id="PR01165">
    <property type="entry name" value="CYCOXIDASEI"/>
</dbReference>
<sequence length="78" mass="8474">MPCFSRRPLFGYKAVALSSMAIAVFGLLVGGHHMFVSGSQAYAGLLFSFLSFCDAIPSAIKVFNWSLTLRQGCRPHCS</sequence>
<evidence type="ECO:0000256" key="1">
    <source>
        <dbReference type="ARBA" id="ARBA00022660"/>
    </source>
</evidence>
<dbReference type="InterPro" id="IPR023616">
    <property type="entry name" value="Cyt_c_oxase-like_su1_dom"/>
</dbReference>
<dbReference type="PROSITE" id="PS50855">
    <property type="entry name" value="COX1"/>
    <property type="match status" value="1"/>
</dbReference>
<gene>
    <name evidence="4" type="ORF">C8D77_11326</name>
</gene>